<organism evidence="2 3">
    <name type="scientific">Spirochaeta isovalerica</name>
    <dbReference type="NCBI Taxonomy" id="150"/>
    <lineage>
        <taxon>Bacteria</taxon>
        <taxon>Pseudomonadati</taxon>
        <taxon>Spirochaetota</taxon>
        <taxon>Spirochaetia</taxon>
        <taxon>Spirochaetales</taxon>
        <taxon>Spirochaetaceae</taxon>
        <taxon>Spirochaeta</taxon>
    </lineage>
</organism>
<proteinExistence type="predicted"/>
<keyword evidence="3" id="KW-1185">Reference proteome</keyword>
<name>A0A841RGN3_9SPIO</name>
<evidence type="ECO:0000313" key="3">
    <source>
        <dbReference type="Proteomes" id="UP000587760"/>
    </source>
</evidence>
<gene>
    <name evidence="2" type="ORF">HNR50_003348</name>
</gene>
<dbReference type="RefSeq" id="WP_184747905.1">
    <property type="nucleotide sequence ID" value="NZ_JACHGJ010000007.1"/>
</dbReference>
<dbReference type="Proteomes" id="UP000587760">
    <property type="component" value="Unassembled WGS sequence"/>
</dbReference>
<dbReference type="AlphaFoldDB" id="A0A841RGN3"/>
<protein>
    <submittedName>
        <fullName evidence="2">Uncharacterized protein</fullName>
    </submittedName>
</protein>
<accession>A0A841RGN3</accession>
<dbReference type="EMBL" id="JACHGJ010000007">
    <property type="protein sequence ID" value="MBB6481668.1"/>
    <property type="molecule type" value="Genomic_DNA"/>
</dbReference>
<evidence type="ECO:0000313" key="2">
    <source>
        <dbReference type="EMBL" id="MBB6481668.1"/>
    </source>
</evidence>
<sequence>MKKEFLVLLMIAGSVMFLSAEGKQDNDDVQYYGRGPGMMGGYRYSDEDAAKWIEDRDAARQEYFDSLDTVSVTGALSLVNGELPYIESEGTKYTVMAPWAYLDDLELTDGMNVSLEGYLMPGPPLQWDDAEQTLMVTKAVINGEEIEIDHPMDGSAYGGPMAGRGGFGGNMGGRGSRGGAMMGGRRFQ</sequence>
<evidence type="ECO:0000256" key="1">
    <source>
        <dbReference type="SAM" id="SignalP"/>
    </source>
</evidence>
<feature type="chain" id="PRO_5033062655" evidence="1">
    <location>
        <begin position="21"/>
        <end position="188"/>
    </location>
</feature>
<keyword evidence="1" id="KW-0732">Signal</keyword>
<feature type="signal peptide" evidence="1">
    <location>
        <begin position="1"/>
        <end position="20"/>
    </location>
</feature>
<reference evidence="2 3" key="1">
    <citation type="submission" date="2020-08" db="EMBL/GenBank/DDBJ databases">
        <title>Genomic Encyclopedia of Type Strains, Phase IV (KMG-IV): sequencing the most valuable type-strain genomes for metagenomic binning, comparative biology and taxonomic classification.</title>
        <authorList>
            <person name="Goeker M."/>
        </authorList>
    </citation>
    <scope>NUCLEOTIDE SEQUENCE [LARGE SCALE GENOMIC DNA]</scope>
    <source>
        <strain evidence="2 3">DSM 2461</strain>
    </source>
</reference>
<comment type="caution">
    <text evidence="2">The sequence shown here is derived from an EMBL/GenBank/DDBJ whole genome shotgun (WGS) entry which is preliminary data.</text>
</comment>